<dbReference type="SUPFAM" id="SSF55729">
    <property type="entry name" value="Acyl-CoA N-acyltransferases (Nat)"/>
    <property type="match status" value="1"/>
</dbReference>
<comment type="caution">
    <text evidence="2">The sequence shown here is derived from an EMBL/GenBank/DDBJ whole genome shotgun (WGS) entry which is preliminary data.</text>
</comment>
<reference evidence="2" key="1">
    <citation type="submission" date="2021-06" db="EMBL/GenBank/DDBJ databases">
        <title>Sequencing of actinobacteria type strains.</title>
        <authorList>
            <person name="Nguyen G.-S."/>
            <person name="Wentzel A."/>
        </authorList>
    </citation>
    <scope>NUCLEOTIDE SEQUENCE</scope>
    <source>
        <strain evidence="2">P38-E01</strain>
    </source>
</reference>
<dbReference type="Gene3D" id="3.40.630.30">
    <property type="match status" value="1"/>
</dbReference>
<dbReference type="Pfam" id="PF00583">
    <property type="entry name" value="Acetyltransf_1"/>
    <property type="match status" value="1"/>
</dbReference>
<gene>
    <name evidence="2" type="ORF">JGS22_006890</name>
</gene>
<evidence type="ECO:0000259" key="1">
    <source>
        <dbReference type="PROSITE" id="PS51186"/>
    </source>
</evidence>
<dbReference type="PROSITE" id="PS51186">
    <property type="entry name" value="GNAT"/>
    <property type="match status" value="1"/>
</dbReference>
<accession>A0A949N3Y9</accession>
<keyword evidence="3" id="KW-1185">Reference proteome</keyword>
<dbReference type="AlphaFoldDB" id="A0A949N3Y9"/>
<dbReference type="InterPro" id="IPR000182">
    <property type="entry name" value="GNAT_dom"/>
</dbReference>
<evidence type="ECO:0000313" key="3">
    <source>
        <dbReference type="Proteomes" id="UP000694501"/>
    </source>
</evidence>
<feature type="domain" description="N-acetyltransferase" evidence="1">
    <location>
        <begin position="282"/>
        <end position="433"/>
    </location>
</feature>
<dbReference type="GO" id="GO:0016747">
    <property type="term" value="F:acyltransferase activity, transferring groups other than amino-acyl groups"/>
    <property type="evidence" value="ECO:0007669"/>
    <property type="project" value="InterPro"/>
</dbReference>
<organism evidence="2 3">
    <name type="scientific">Streptomyces tardus</name>
    <dbReference type="NCBI Taxonomy" id="2780544"/>
    <lineage>
        <taxon>Bacteria</taxon>
        <taxon>Bacillati</taxon>
        <taxon>Actinomycetota</taxon>
        <taxon>Actinomycetes</taxon>
        <taxon>Kitasatosporales</taxon>
        <taxon>Streptomycetaceae</taxon>
        <taxon>Streptomyces</taxon>
    </lineage>
</organism>
<dbReference type="EMBL" id="JAELVF020000001">
    <property type="protein sequence ID" value="MBU7597364.1"/>
    <property type="molecule type" value="Genomic_DNA"/>
</dbReference>
<dbReference type="RefSeq" id="WP_211040233.1">
    <property type="nucleotide sequence ID" value="NZ_JAELVF020000001.1"/>
</dbReference>
<sequence>MTERTVHLDPDPYDWRSRKIGVRPNRWYAAVHLDRDGYADAARRQGLDPELPSAYTEAVDEARSVAIDRIWYDGSTDSFTWGNGPGGVTLFVPFRHVETTVEALRVAELDHDYGMFRALADQLALPVDDWLAPGERELIRGVDFDPPPSVFLRFLRRKAKQHGVRLNGRATAGSVWIRPTLSAFEKQIREQLPEQYPGWVDRWSGYVEPDGMPFRPWVGGQDQGLSYRAAHVEFREVTTPDRHKCPCGMSLHDLSDGDSEHTTHHTAWTFGVRAPKNLDWHSALAVVTTQSAIAWRRLTNRVARMPQKEEHYDFSSWTHLGEPKVTSDNVRAYLLKANGHVIGYLMAHDTSEHHSWDFSDGPLGGDPDDTLRPRIILIWVADIYRHQGVGARLVQALADDFGCQVADVSWSTPVSEAGQRLACRVSPQGVWLS</sequence>
<dbReference type="Proteomes" id="UP000694501">
    <property type="component" value="Unassembled WGS sequence"/>
</dbReference>
<proteinExistence type="predicted"/>
<dbReference type="InterPro" id="IPR016181">
    <property type="entry name" value="Acyl_CoA_acyltransferase"/>
</dbReference>
<evidence type="ECO:0000313" key="2">
    <source>
        <dbReference type="EMBL" id="MBU7597364.1"/>
    </source>
</evidence>
<protein>
    <submittedName>
        <fullName evidence="2">GNAT family N-acetyltransferase</fullName>
    </submittedName>
</protein>
<name>A0A949N3Y9_9ACTN</name>